<keyword evidence="1" id="KW-0285">Flavoprotein</keyword>
<evidence type="ECO:0000313" key="8">
    <source>
        <dbReference type="Proteomes" id="UP000498980"/>
    </source>
</evidence>
<protein>
    <submittedName>
        <fullName evidence="7">Alkanesulfonate monooxygenase SsuD/methylene tetrahydromethanopterin reductase-like flavin-dependent oxidoreductase (Luciferase family)</fullName>
    </submittedName>
</protein>
<keyword evidence="8" id="KW-1185">Reference proteome</keyword>
<proteinExistence type="predicted"/>
<reference evidence="6 8" key="1">
    <citation type="submission" date="2020-05" db="EMBL/GenBank/DDBJ databases">
        <title>Whole genome shotgun sequence of Streptomyces fulvorobeus NBRC 15897.</title>
        <authorList>
            <person name="Komaki H."/>
            <person name="Tamura T."/>
        </authorList>
    </citation>
    <scope>NUCLEOTIDE SEQUENCE [LARGE SCALE GENOMIC DNA]</scope>
    <source>
        <strain evidence="6 8">NBRC 15897</strain>
    </source>
</reference>
<dbReference type="PANTHER" id="PTHR42847">
    <property type="entry name" value="ALKANESULFONATE MONOOXYGENASE"/>
    <property type="match status" value="1"/>
</dbReference>
<keyword evidence="2" id="KW-0288">FMN</keyword>
<dbReference type="SUPFAM" id="SSF51679">
    <property type="entry name" value="Bacterial luciferase-like"/>
    <property type="match status" value="1"/>
</dbReference>
<evidence type="ECO:0000256" key="1">
    <source>
        <dbReference type="ARBA" id="ARBA00022630"/>
    </source>
</evidence>
<reference evidence="7 9" key="2">
    <citation type="submission" date="2020-07" db="EMBL/GenBank/DDBJ databases">
        <title>Sequencing the genomes of 1000 actinobacteria strains.</title>
        <authorList>
            <person name="Klenk H.-P."/>
        </authorList>
    </citation>
    <scope>NUCLEOTIDE SEQUENCE [LARGE SCALE GENOMIC DNA]</scope>
    <source>
        <strain evidence="7 9">DSM 41455</strain>
    </source>
</reference>
<dbReference type="Pfam" id="PF00296">
    <property type="entry name" value="Bac_luciferase"/>
    <property type="match status" value="1"/>
</dbReference>
<dbReference type="GO" id="GO:0008726">
    <property type="term" value="F:alkanesulfonate monooxygenase activity"/>
    <property type="evidence" value="ECO:0007669"/>
    <property type="project" value="TreeGrafter"/>
</dbReference>
<comment type="caution">
    <text evidence="6">The sequence shown here is derived from an EMBL/GenBank/DDBJ whole genome shotgun (WGS) entry which is preliminary data.</text>
</comment>
<evidence type="ECO:0000313" key="6">
    <source>
        <dbReference type="EMBL" id="GFN00643.1"/>
    </source>
</evidence>
<dbReference type="InterPro" id="IPR011251">
    <property type="entry name" value="Luciferase-like_dom"/>
</dbReference>
<keyword evidence="3" id="KW-0560">Oxidoreductase</keyword>
<dbReference type="EMBL" id="BLWC01000001">
    <property type="protein sequence ID" value="GFN00643.1"/>
    <property type="molecule type" value="Genomic_DNA"/>
</dbReference>
<evidence type="ECO:0000256" key="4">
    <source>
        <dbReference type="ARBA" id="ARBA00023033"/>
    </source>
</evidence>
<name>A0A7J0CDQ4_9ACTN</name>
<evidence type="ECO:0000256" key="3">
    <source>
        <dbReference type="ARBA" id="ARBA00023002"/>
    </source>
</evidence>
<feature type="domain" description="Luciferase-like" evidence="5">
    <location>
        <begin position="26"/>
        <end position="294"/>
    </location>
</feature>
<evidence type="ECO:0000259" key="5">
    <source>
        <dbReference type="Pfam" id="PF00296"/>
    </source>
</evidence>
<sequence length="341" mass="36313">MSTGAARPRWSLVAPQGTNLELAGLSGAEAWRTLVETAELARACGYDTLWLEDRTDTLPRREPQPVTESWTALGALAATVPDIGLGLLSPAPPHRNALLLAKRAAGADIISGGRLTLGLSTAPQLPEHVAAGTARPGSGTGSALAETIEALRALWSGVRTTLDGETVTLAGAHAVPAPVRTRLPLVVRANAAFPDAAALLPEAAVRECAAVQWQGEPGEVAHAVAAFGVRREKLGLDPARTCHAVLAECRVFENRVSRDRWLSTPHVVAFWSHHPDLLARRSLYGTVEQLLERAGRYVAAGATEFVLWFRDYPETESLRRVAEEIAPRVQAPARGTDTGEA</sequence>
<gene>
    <name evidence="7" type="ORF">HEB29_005143</name>
    <name evidence="6" type="ORF">Sfulv_54530</name>
</gene>
<dbReference type="AlphaFoldDB" id="A0A7J0CDQ4"/>
<dbReference type="Proteomes" id="UP000498980">
    <property type="component" value="Unassembled WGS sequence"/>
</dbReference>
<dbReference type="EMBL" id="JACCCF010000001">
    <property type="protein sequence ID" value="NYE44132.1"/>
    <property type="molecule type" value="Genomic_DNA"/>
</dbReference>
<dbReference type="PANTHER" id="PTHR42847:SF8">
    <property type="entry name" value="CONSERVED PROTEIN"/>
    <property type="match status" value="1"/>
</dbReference>
<evidence type="ECO:0000313" key="7">
    <source>
        <dbReference type="EMBL" id="NYE44132.1"/>
    </source>
</evidence>
<dbReference type="Proteomes" id="UP000530403">
    <property type="component" value="Unassembled WGS sequence"/>
</dbReference>
<accession>A0A7J0CDQ4</accession>
<dbReference type="Gene3D" id="3.20.20.30">
    <property type="entry name" value="Luciferase-like domain"/>
    <property type="match status" value="1"/>
</dbReference>
<organism evidence="6 8">
    <name type="scientific">Streptomyces fulvorobeus</name>
    <dbReference type="NCBI Taxonomy" id="284028"/>
    <lineage>
        <taxon>Bacteria</taxon>
        <taxon>Bacillati</taxon>
        <taxon>Actinomycetota</taxon>
        <taxon>Actinomycetes</taxon>
        <taxon>Kitasatosporales</taxon>
        <taxon>Streptomycetaceae</taxon>
        <taxon>Streptomyces</taxon>
    </lineage>
</organism>
<dbReference type="GO" id="GO:0046306">
    <property type="term" value="P:alkanesulfonate catabolic process"/>
    <property type="evidence" value="ECO:0007669"/>
    <property type="project" value="TreeGrafter"/>
</dbReference>
<dbReference type="RefSeq" id="WP_173316885.1">
    <property type="nucleotide sequence ID" value="NZ_BAAAUE010000013.1"/>
</dbReference>
<evidence type="ECO:0000313" key="9">
    <source>
        <dbReference type="Proteomes" id="UP000530403"/>
    </source>
</evidence>
<dbReference type="InterPro" id="IPR050172">
    <property type="entry name" value="SsuD_RutA_monooxygenase"/>
</dbReference>
<keyword evidence="4 7" id="KW-0503">Monooxygenase</keyword>
<dbReference type="InterPro" id="IPR036661">
    <property type="entry name" value="Luciferase-like_sf"/>
</dbReference>
<evidence type="ECO:0000256" key="2">
    <source>
        <dbReference type="ARBA" id="ARBA00022643"/>
    </source>
</evidence>